<dbReference type="SUPFAM" id="SSF53474">
    <property type="entry name" value="alpha/beta-Hydrolases"/>
    <property type="match status" value="1"/>
</dbReference>
<comment type="cofactor">
    <cofactor evidence="1">
        <name>(R)-lipoate</name>
        <dbReference type="ChEBI" id="CHEBI:83088"/>
    </cofactor>
</comment>
<feature type="domain" description="Lipoyl-binding" evidence="3">
    <location>
        <begin position="4"/>
        <end position="79"/>
    </location>
</feature>
<organism evidence="4 5">
    <name type="scientific">Caballeronia glebae</name>
    <dbReference type="NCBI Taxonomy" id="1777143"/>
    <lineage>
        <taxon>Bacteria</taxon>
        <taxon>Pseudomonadati</taxon>
        <taxon>Pseudomonadota</taxon>
        <taxon>Betaproteobacteria</taxon>
        <taxon>Burkholderiales</taxon>
        <taxon>Burkholderiaceae</taxon>
        <taxon>Caballeronia</taxon>
    </lineage>
</organism>
<dbReference type="AlphaFoldDB" id="A0A158CSX5"/>
<dbReference type="PROSITE" id="PS50968">
    <property type="entry name" value="BIOTINYL_LIPOYL"/>
    <property type="match status" value="1"/>
</dbReference>
<dbReference type="RefSeq" id="WP_086972762.1">
    <property type="nucleotide sequence ID" value="NZ_FCOJ02000057.1"/>
</dbReference>
<dbReference type="InterPro" id="IPR029058">
    <property type="entry name" value="AB_hydrolase_fold"/>
</dbReference>
<dbReference type="CDD" id="cd06849">
    <property type="entry name" value="lipoyl_domain"/>
    <property type="match status" value="1"/>
</dbReference>
<evidence type="ECO:0000259" key="3">
    <source>
        <dbReference type="PROSITE" id="PS50968"/>
    </source>
</evidence>
<dbReference type="EMBL" id="FCOJ02000057">
    <property type="protein sequence ID" value="SAK85485.1"/>
    <property type="molecule type" value="Genomic_DNA"/>
</dbReference>
<dbReference type="InterPro" id="IPR003016">
    <property type="entry name" value="2-oxoA_DH_lipoyl-BS"/>
</dbReference>
<dbReference type="PANTHER" id="PTHR43689">
    <property type="entry name" value="HYDROLASE"/>
    <property type="match status" value="1"/>
</dbReference>
<dbReference type="Proteomes" id="UP000054596">
    <property type="component" value="Unassembled WGS sequence"/>
</dbReference>
<comment type="caution">
    <text evidence="4">The sequence shown here is derived from an EMBL/GenBank/DDBJ whole genome shotgun (WGS) entry which is preliminary data.</text>
</comment>
<dbReference type="PRINTS" id="PR00111">
    <property type="entry name" value="ABHYDROLASE"/>
</dbReference>
<dbReference type="Gene3D" id="2.40.50.100">
    <property type="match status" value="1"/>
</dbReference>
<keyword evidence="2" id="KW-0450">Lipoyl</keyword>
<keyword evidence="5" id="KW-1185">Reference proteome</keyword>
<dbReference type="NCBIfam" id="NF011457">
    <property type="entry name" value="PRK14875.1"/>
    <property type="match status" value="1"/>
</dbReference>
<evidence type="ECO:0000256" key="1">
    <source>
        <dbReference type="ARBA" id="ARBA00001938"/>
    </source>
</evidence>
<dbReference type="Pfam" id="PF00561">
    <property type="entry name" value="Abhydrolase_1"/>
    <property type="match status" value="1"/>
</dbReference>
<dbReference type="Gene3D" id="3.40.50.1820">
    <property type="entry name" value="alpha/beta hydrolase"/>
    <property type="match status" value="1"/>
</dbReference>
<accession>A0A158CSX5</accession>
<dbReference type="OrthoDB" id="8562572at2"/>
<dbReference type="STRING" id="1777143.AWB82_05789"/>
<dbReference type="PANTHER" id="PTHR43689:SF8">
    <property type="entry name" value="ALPHA_BETA-HYDROLASES SUPERFAMILY PROTEIN"/>
    <property type="match status" value="1"/>
</dbReference>
<reference evidence="4" key="1">
    <citation type="submission" date="2016-01" db="EMBL/GenBank/DDBJ databases">
        <authorList>
            <person name="Peeters C."/>
        </authorList>
    </citation>
    <scope>NUCLEOTIDE SEQUENCE [LARGE SCALE GENOMIC DNA]</scope>
    <source>
        <strain evidence="4">LMG 29325</strain>
    </source>
</reference>
<evidence type="ECO:0000313" key="4">
    <source>
        <dbReference type="EMBL" id="SAK85485.1"/>
    </source>
</evidence>
<gene>
    <name evidence="4" type="ORF">AWB82_05789</name>
</gene>
<proteinExistence type="predicted"/>
<name>A0A158CSX5_9BURK</name>
<dbReference type="SUPFAM" id="SSF51230">
    <property type="entry name" value="Single hybrid motif"/>
    <property type="match status" value="1"/>
</dbReference>
<dbReference type="Pfam" id="PF00364">
    <property type="entry name" value="Biotin_lipoyl"/>
    <property type="match status" value="1"/>
</dbReference>
<dbReference type="InterPro" id="IPR000073">
    <property type="entry name" value="AB_hydrolase_1"/>
</dbReference>
<protein>
    <submittedName>
        <fullName evidence="4">Branched-chain alpha-keto acid dehydrogenase subunit E2</fullName>
    </submittedName>
</protein>
<evidence type="ECO:0000313" key="5">
    <source>
        <dbReference type="Proteomes" id="UP000054596"/>
    </source>
</evidence>
<dbReference type="PROSITE" id="PS00189">
    <property type="entry name" value="LIPOYL"/>
    <property type="match status" value="1"/>
</dbReference>
<sequence length="377" mass="39832">MSAITPIVMPKWGLSMKEGTVNEWLVEEGTEITVGMPILDVETDKIANAVEAPDAGLLRRRVASAGDTLPVKALLGVLAPSEVSDADIDAYVSSYVTPAEDEEEGEEAAAYHFVDVEGIRVRYASRGHVDGSDASRPAVLFIHGFGGDLDNWLFNLDALAEKNRVFALDLPGHGQSTPKVPGTTLADLAAFVGKFMDAVSIERAHLVGHSMGGGIAAQMAVDQPARVQSVSLISPAGFGDEVNNAYTEGFVTAESRRELKPVVELLFANPELVSRQMLDDLLKYKRLDGVSDALTSLNGGLFAGGKQSAQPGAKLAAAGKPVLVIWGGKDQIIPATHAKNAPEGATVRVFDDAGHMSQMEKANEVNALLKEHVGKGG</sequence>
<evidence type="ECO:0000256" key="2">
    <source>
        <dbReference type="ARBA" id="ARBA00022823"/>
    </source>
</evidence>
<dbReference type="InterPro" id="IPR000089">
    <property type="entry name" value="Biotin_lipoyl"/>
</dbReference>
<dbReference type="InterPro" id="IPR011053">
    <property type="entry name" value="Single_hybrid_motif"/>
</dbReference>